<evidence type="ECO:0000313" key="4">
    <source>
        <dbReference type="Proteomes" id="UP000006039"/>
    </source>
</evidence>
<evidence type="ECO:0000256" key="1">
    <source>
        <dbReference type="SAM" id="MobiDB-lite"/>
    </source>
</evidence>
<dbReference type="Gene3D" id="3.40.30.10">
    <property type="entry name" value="Glutaredoxin"/>
    <property type="match status" value="1"/>
</dbReference>
<dbReference type="InterPro" id="IPR036249">
    <property type="entry name" value="Thioredoxin-like_sf"/>
</dbReference>
<feature type="compositionally biased region" description="Low complexity" evidence="1">
    <location>
        <begin position="368"/>
        <end position="410"/>
    </location>
</feature>
<evidence type="ECO:0000313" key="3">
    <source>
        <dbReference type="EnsemblFungi" id="EJT80695"/>
    </source>
</evidence>
<dbReference type="VEuPathDB" id="FungiDB:GGTG_00689"/>
<organism evidence="2">
    <name type="scientific">Gaeumannomyces tritici (strain R3-111a-1)</name>
    <name type="common">Wheat and barley take-all root rot fungus</name>
    <name type="synonym">Gaeumannomyces graminis var. tritici</name>
    <dbReference type="NCBI Taxonomy" id="644352"/>
    <lineage>
        <taxon>Eukaryota</taxon>
        <taxon>Fungi</taxon>
        <taxon>Dikarya</taxon>
        <taxon>Ascomycota</taxon>
        <taxon>Pezizomycotina</taxon>
        <taxon>Sordariomycetes</taxon>
        <taxon>Sordariomycetidae</taxon>
        <taxon>Magnaporthales</taxon>
        <taxon>Magnaporthaceae</taxon>
        <taxon>Gaeumannomyces</taxon>
    </lineage>
</organism>
<dbReference type="RefSeq" id="XP_009216704.1">
    <property type="nucleotide sequence ID" value="XM_009218440.1"/>
</dbReference>
<evidence type="ECO:0000313" key="2">
    <source>
        <dbReference type="EMBL" id="EJT80695.1"/>
    </source>
</evidence>
<feature type="region of interest" description="Disordered" evidence="1">
    <location>
        <begin position="116"/>
        <end position="147"/>
    </location>
</feature>
<protein>
    <submittedName>
        <fullName evidence="2 3">Uncharacterized protein</fullName>
    </submittedName>
</protein>
<dbReference type="HOGENOM" id="CLU_035338_0_0_1"/>
<dbReference type="eggNOG" id="KOG4498">
    <property type="taxonomic scope" value="Eukaryota"/>
</dbReference>
<reference evidence="4" key="1">
    <citation type="submission" date="2010-07" db="EMBL/GenBank/DDBJ databases">
        <title>The genome sequence of Gaeumannomyces graminis var. tritici strain R3-111a-1.</title>
        <authorList>
            <consortium name="The Broad Institute Genome Sequencing Platform"/>
            <person name="Ma L.-J."/>
            <person name="Dead R."/>
            <person name="Young S."/>
            <person name="Zeng Q."/>
            <person name="Koehrsen M."/>
            <person name="Alvarado L."/>
            <person name="Berlin A."/>
            <person name="Chapman S.B."/>
            <person name="Chen Z."/>
            <person name="Freedman E."/>
            <person name="Gellesch M."/>
            <person name="Goldberg J."/>
            <person name="Griggs A."/>
            <person name="Gujja S."/>
            <person name="Heilman E.R."/>
            <person name="Heiman D."/>
            <person name="Hepburn T."/>
            <person name="Howarth C."/>
            <person name="Jen D."/>
            <person name="Larson L."/>
            <person name="Mehta T."/>
            <person name="Neiman D."/>
            <person name="Pearson M."/>
            <person name="Roberts A."/>
            <person name="Saif S."/>
            <person name="Shea T."/>
            <person name="Shenoy N."/>
            <person name="Sisk P."/>
            <person name="Stolte C."/>
            <person name="Sykes S."/>
            <person name="Walk T."/>
            <person name="White J."/>
            <person name="Yandava C."/>
            <person name="Haas B."/>
            <person name="Nusbaum C."/>
            <person name="Birren B."/>
        </authorList>
    </citation>
    <scope>NUCLEOTIDE SEQUENCE [LARGE SCALE GENOMIC DNA]</scope>
    <source>
        <strain evidence="4">R3-111a-1</strain>
    </source>
</reference>
<accession>J3NHF2</accession>
<reference evidence="3" key="5">
    <citation type="submission" date="2018-04" db="UniProtKB">
        <authorList>
            <consortium name="EnsemblFungi"/>
        </authorList>
    </citation>
    <scope>IDENTIFICATION</scope>
    <source>
        <strain evidence="3">R3-111a-1</strain>
    </source>
</reference>
<sequence>MTTAAEPGAQPATAAAAPDPVPAVVREPAAAAAKETAATTAPATEAAIAAVPATAEAPIIAPLPAAAPAPPPSVPQKSPAEDSTTSAAAAAPASATPEAPPPAAATAVLPMAAEKKLDGEKTQKPGKDGIDEINPQDFSGEVQSNNDLPSAATLRKIENYTVLDRHGKSHTFRSLYTGRNVARRVLLIFVRHFFCGNCQEYLRTLSASITPEALLQLPISTFIAVVGCGDPGLIDMYVRETGCPFPVYADPTRRLYDELGMVRTLAMGQRPAYMRKSMLLSALSSVAQGLRQVPSGKATKAGDHRQIGGEFLFEPLTVHTPAPVEDDLDRRIGEHQLHGSSITRQTIGEGLSLNEDSGAVVAKKESSAATTPEPATAAAASTEMTTTTTPPAAAPADTTTPNGATATNTARETNGNTPRGSSISGTRPTVQVPVQHDGADEEEGYVEDKQVTWCHRMRTTRDHAEIPELMEVLGLDGQGVPIKDNKRWSRALETRKGTGLSMASQMSAISSSRGSGSIKSFDAAAPLPSGKA</sequence>
<feature type="region of interest" description="Disordered" evidence="1">
    <location>
        <begin position="499"/>
        <end position="532"/>
    </location>
</feature>
<gene>
    <name evidence="3" type="primary">20341147</name>
    <name evidence="2" type="ORF">GGTG_00689</name>
</gene>
<feature type="compositionally biased region" description="Basic and acidic residues" evidence="1">
    <location>
        <begin position="116"/>
        <end position="130"/>
    </location>
</feature>
<dbReference type="OrthoDB" id="40334at2759"/>
<dbReference type="EnsemblFungi" id="EJT80695">
    <property type="protein sequence ID" value="EJT80695"/>
    <property type="gene ID" value="GGTG_00689"/>
</dbReference>
<dbReference type="SUPFAM" id="SSF52833">
    <property type="entry name" value="Thioredoxin-like"/>
    <property type="match status" value="1"/>
</dbReference>
<feature type="region of interest" description="Disordered" evidence="1">
    <location>
        <begin position="62"/>
        <end position="104"/>
    </location>
</feature>
<dbReference type="FunFam" id="3.40.30.10:FF:000404">
    <property type="entry name" value="WGS project CABT00000000 data, contig 2.14"/>
    <property type="match status" value="1"/>
</dbReference>
<dbReference type="PANTHER" id="PTHR28630">
    <property type="match status" value="1"/>
</dbReference>
<reference evidence="3" key="4">
    <citation type="journal article" date="2015" name="G3 (Bethesda)">
        <title>Genome sequences of three phytopathogenic species of the Magnaporthaceae family of fungi.</title>
        <authorList>
            <person name="Okagaki L.H."/>
            <person name="Nunes C.C."/>
            <person name="Sailsbery J."/>
            <person name="Clay B."/>
            <person name="Brown D."/>
            <person name="John T."/>
            <person name="Oh Y."/>
            <person name="Young N."/>
            <person name="Fitzgerald M."/>
            <person name="Haas B.J."/>
            <person name="Zeng Q."/>
            <person name="Young S."/>
            <person name="Adiconis X."/>
            <person name="Fan L."/>
            <person name="Levin J.Z."/>
            <person name="Mitchell T.K."/>
            <person name="Okubara P.A."/>
            <person name="Farman M.L."/>
            <person name="Kohn L.M."/>
            <person name="Birren B."/>
            <person name="Ma L.-J."/>
            <person name="Dean R.A."/>
        </authorList>
    </citation>
    <scope>NUCLEOTIDE SEQUENCE</scope>
    <source>
        <strain evidence="3">R3-111a-1</strain>
    </source>
</reference>
<name>J3NHF2_GAET3</name>
<feature type="compositionally biased region" description="Low complexity" evidence="1">
    <location>
        <begin position="501"/>
        <end position="520"/>
    </location>
</feature>
<dbReference type="InterPro" id="IPR032801">
    <property type="entry name" value="PXL2A/B/C"/>
</dbReference>
<dbReference type="Proteomes" id="UP000006039">
    <property type="component" value="Unassembled WGS sequence"/>
</dbReference>
<dbReference type="STRING" id="644352.J3NHF2"/>
<feature type="compositionally biased region" description="Pro residues" evidence="1">
    <location>
        <begin position="65"/>
        <end position="74"/>
    </location>
</feature>
<feature type="compositionally biased region" description="Low complexity" evidence="1">
    <location>
        <begin position="81"/>
        <end position="97"/>
    </location>
</feature>
<feature type="region of interest" description="Disordered" evidence="1">
    <location>
        <begin position="1"/>
        <end position="21"/>
    </location>
</feature>
<dbReference type="Pfam" id="PF13911">
    <property type="entry name" value="AhpC-TSA_2"/>
    <property type="match status" value="1"/>
</dbReference>
<reference evidence="2" key="3">
    <citation type="submission" date="2010-09" db="EMBL/GenBank/DDBJ databases">
        <title>Annotation of Gaeumannomyces graminis var. tritici R3-111a-1.</title>
        <authorList>
            <consortium name="The Broad Institute Genome Sequencing Platform"/>
            <person name="Ma L.-J."/>
            <person name="Dead R."/>
            <person name="Young S.K."/>
            <person name="Zeng Q."/>
            <person name="Gargeya S."/>
            <person name="Fitzgerald M."/>
            <person name="Haas B."/>
            <person name="Abouelleil A."/>
            <person name="Alvarado L."/>
            <person name="Arachchi H.M."/>
            <person name="Berlin A."/>
            <person name="Brown A."/>
            <person name="Chapman S.B."/>
            <person name="Chen Z."/>
            <person name="Dunbar C."/>
            <person name="Freedman E."/>
            <person name="Gearin G."/>
            <person name="Gellesch M."/>
            <person name="Goldberg J."/>
            <person name="Griggs A."/>
            <person name="Gujja S."/>
            <person name="Heiman D."/>
            <person name="Howarth C."/>
            <person name="Larson L."/>
            <person name="Lui A."/>
            <person name="MacDonald P.J.P."/>
            <person name="Mehta T."/>
            <person name="Montmayeur A."/>
            <person name="Murphy C."/>
            <person name="Neiman D."/>
            <person name="Pearson M."/>
            <person name="Priest M."/>
            <person name="Roberts A."/>
            <person name="Saif S."/>
            <person name="Shea T."/>
            <person name="Shenoy N."/>
            <person name="Sisk P."/>
            <person name="Stolte C."/>
            <person name="Sykes S."/>
            <person name="Yandava C."/>
            <person name="Wortman J."/>
            <person name="Nusbaum C."/>
            <person name="Birren B."/>
        </authorList>
    </citation>
    <scope>NUCLEOTIDE SEQUENCE</scope>
    <source>
        <strain evidence="2">R3-111a-1</strain>
    </source>
</reference>
<dbReference type="PANTHER" id="PTHR28630:SF3">
    <property type="entry name" value="PEROXIREDOXIN-LIKE 2C"/>
    <property type="match status" value="1"/>
</dbReference>
<feature type="region of interest" description="Disordered" evidence="1">
    <location>
        <begin position="358"/>
        <end position="445"/>
    </location>
</feature>
<keyword evidence="4" id="KW-1185">Reference proteome</keyword>
<dbReference type="AlphaFoldDB" id="J3NHF2"/>
<feature type="compositionally biased region" description="Polar residues" evidence="1">
    <location>
        <begin position="411"/>
        <end position="429"/>
    </location>
</feature>
<dbReference type="CDD" id="cd02970">
    <property type="entry name" value="PRX_like2"/>
    <property type="match status" value="1"/>
</dbReference>
<proteinExistence type="predicted"/>
<reference evidence="2" key="2">
    <citation type="submission" date="2010-07" db="EMBL/GenBank/DDBJ databases">
        <authorList>
            <consortium name="The Broad Institute Genome Sequencing Platform"/>
            <consortium name="Broad Institute Genome Sequencing Center for Infectious Disease"/>
            <person name="Ma L.-J."/>
            <person name="Dead R."/>
            <person name="Young S."/>
            <person name="Zeng Q."/>
            <person name="Koehrsen M."/>
            <person name="Alvarado L."/>
            <person name="Berlin A."/>
            <person name="Chapman S.B."/>
            <person name="Chen Z."/>
            <person name="Freedman E."/>
            <person name="Gellesch M."/>
            <person name="Goldberg J."/>
            <person name="Griggs A."/>
            <person name="Gujja S."/>
            <person name="Heilman E.R."/>
            <person name="Heiman D."/>
            <person name="Hepburn T."/>
            <person name="Howarth C."/>
            <person name="Jen D."/>
            <person name="Larson L."/>
            <person name="Mehta T."/>
            <person name="Neiman D."/>
            <person name="Pearson M."/>
            <person name="Roberts A."/>
            <person name="Saif S."/>
            <person name="Shea T."/>
            <person name="Shenoy N."/>
            <person name="Sisk P."/>
            <person name="Stolte C."/>
            <person name="Sykes S."/>
            <person name="Walk T."/>
            <person name="White J."/>
            <person name="Yandava C."/>
            <person name="Haas B."/>
            <person name="Nusbaum C."/>
            <person name="Birren B."/>
        </authorList>
    </citation>
    <scope>NUCLEOTIDE SEQUENCE</scope>
    <source>
        <strain evidence="2">R3-111a-1</strain>
    </source>
</reference>
<dbReference type="EMBL" id="GL385395">
    <property type="protein sequence ID" value="EJT80695.1"/>
    <property type="molecule type" value="Genomic_DNA"/>
</dbReference>
<dbReference type="GeneID" id="20341147"/>